<accession>C0NQB7</accession>
<dbReference type="GeneID" id="69038721"/>
<proteinExistence type="predicted"/>
<evidence type="ECO:0000313" key="1">
    <source>
        <dbReference type="EMBL" id="EEH06389.1"/>
    </source>
</evidence>
<dbReference type="VEuPathDB" id="FungiDB:I7I50_03460"/>
<name>C0NQB7_AJECG</name>
<dbReference type="HOGENOM" id="CLU_1447274_0_0_1"/>
<dbReference type="Proteomes" id="UP000001631">
    <property type="component" value="Unassembled WGS sequence"/>
</dbReference>
<dbReference type="RefSeq" id="XP_045286870.1">
    <property type="nucleotide sequence ID" value="XM_045432754.1"/>
</dbReference>
<dbReference type="EMBL" id="GG663369">
    <property type="protein sequence ID" value="EEH06389.1"/>
    <property type="molecule type" value="Genomic_DNA"/>
</dbReference>
<dbReference type="InParanoid" id="C0NQB7"/>
<evidence type="ECO:0000313" key="2">
    <source>
        <dbReference type="Proteomes" id="UP000001631"/>
    </source>
</evidence>
<dbReference type="AlphaFoldDB" id="C0NQB7"/>
<reference evidence="1" key="1">
    <citation type="submission" date="2009-02" db="EMBL/GenBank/DDBJ databases">
        <title>The Genome Sequence of Ajellomyces capsulatus strain G186AR.</title>
        <authorList>
            <consortium name="The Broad Institute Genome Sequencing Platform"/>
            <person name="Champion M."/>
            <person name="Cuomo C."/>
            <person name="Ma L.-J."/>
            <person name="Henn M.R."/>
            <person name="Sil A."/>
            <person name="Goldman B."/>
            <person name="Young S.K."/>
            <person name="Kodira C.D."/>
            <person name="Zeng Q."/>
            <person name="Koehrsen M."/>
            <person name="Alvarado L."/>
            <person name="Berlin A."/>
            <person name="Borenstein D."/>
            <person name="Chen Z."/>
            <person name="Engels R."/>
            <person name="Freedman E."/>
            <person name="Gellesch M."/>
            <person name="Goldberg J."/>
            <person name="Griggs A."/>
            <person name="Gujja S."/>
            <person name="Heiman D."/>
            <person name="Hepburn T."/>
            <person name="Howarth C."/>
            <person name="Jen D."/>
            <person name="Larson L."/>
            <person name="Lewis B."/>
            <person name="Mehta T."/>
            <person name="Park D."/>
            <person name="Pearson M."/>
            <person name="Roberts A."/>
            <person name="Saif S."/>
            <person name="Shea T."/>
            <person name="Shenoy N."/>
            <person name="Sisk P."/>
            <person name="Stolte C."/>
            <person name="Sykes S."/>
            <person name="Walk T."/>
            <person name="White J."/>
            <person name="Yandava C."/>
            <person name="Klein B."/>
            <person name="McEwen J.G."/>
            <person name="Puccia R."/>
            <person name="Goldman G.H."/>
            <person name="Felipe M.S."/>
            <person name="Nino-Vega G."/>
            <person name="San-Blas G."/>
            <person name="Taylor J."/>
            <person name="Mendoza L."/>
            <person name="Galagan J."/>
            <person name="Nusbaum C."/>
            <person name="Birren B."/>
        </authorList>
    </citation>
    <scope>NUCLEOTIDE SEQUENCE</scope>
    <source>
        <strain evidence="1">G186AR</strain>
    </source>
</reference>
<sequence length="187" mass="21932">MSFGSVFLRESPDPCFEKVDFASCHASDLRRNITLVPDILSDRSTAKKSLDWPDNSVEFRHHSHIGYVLRNKGEPTNKVFPNNPHKLVCGLYMLLKGGLKRSTDNTGRYDRVNDRSYFRPGTLVCGTRVRRKLSLLRFLQHWKFPRHLRFITNTSRQTNKIHRFSSLPFRRNIIAHVTRTLNFEFSR</sequence>
<gene>
    <name evidence="1" type="ORF">HCBG_05705</name>
</gene>
<protein>
    <submittedName>
        <fullName evidence="1">Uncharacterized protein</fullName>
    </submittedName>
</protein>
<organism evidence="1 2">
    <name type="scientific">Ajellomyces capsulatus (strain G186AR / H82 / ATCC MYA-2454 / RMSCC 2432)</name>
    <name type="common">Darling's disease fungus</name>
    <name type="synonym">Histoplasma capsulatum</name>
    <dbReference type="NCBI Taxonomy" id="447093"/>
    <lineage>
        <taxon>Eukaryota</taxon>
        <taxon>Fungi</taxon>
        <taxon>Dikarya</taxon>
        <taxon>Ascomycota</taxon>
        <taxon>Pezizomycotina</taxon>
        <taxon>Eurotiomycetes</taxon>
        <taxon>Eurotiomycetidae</taxon>
        <taxon>Onygenales</taxon>
        <taxon>Ajellomycetaceae</taxon>
        <taxon>Histoplasma</taxon>
    </lineage>
</organism>
<keyword evidence="2" id="KW-1185">Reference proteome</keyword>